<name>A0A6A7C3M6_9PEZI</name>
<dbReference type="PROSITE" id="PS00086">
    <property type="entry name" value="CYTOCHROME_P450"/>
    <property type="match status" value="1"/>
</dbReference>
<dbReference type="GO" id="GO:0016712">
    <property type="term" value="F:oxidoreductase activity, acting on paired donors, with incorporation or reduction of molecular oxygen, reduced flavin or flavoprotein as one donor, and incorporation of one atom of oxygen"/>
    <property type="evidence" value="ECO:0007669"/>
    <property type="project" value="InterPro"/>
</dbReference>
<dbReference type="Pfam" id="PF00067">
    <property type="entry name" value="p450"/>
    <property type="match status" value="1"/>
</dbReference>
<sequence>MNDFVLRLPIFLLIAFICYQTYNYITLSAKRRAFQRSQGTLPAPWLPGTVDKLIGWNHFRDDAQALQEQRFLSRQQSLYEDNNLRTFQLINSGRHMHLTIEPENLKHVLAIDFKKWGLPKSRMDSFRPFLGDGIFTTNGTAWSHSREMLRPNFVRAQIGDLSMFEVHITHLITSLPTDGSTVDLSERFFRLTMDSATEFLFGESTNSLLTQNHESFSTSFNRGQDHIARSARFGIFAKLAQDNTTWPHDRKFVHDFVDYYVSKGLSKKCSPSERYVFLDELCERTSDPIHIRSELLNILLAGRDTTASLLTNVWHVLSQNQDIFSRLKSEVDALGGAMPSFEQLKQMKYLKAILHECLRLYPVVPGNSREALEDAVLPLGGGEDGKSPIFVPKGEMLGWSVYTMHRRKDLFGEDAEVFRPERWLDEDNKRGLRTGWEFLPFNGGPRICLGQQFALTEASYATVRLCQTFDRVECRDPTPWTENLSLTCRNFNGAKVGLFRD</sequence>
<feature type="transmembrane region" description="Helical" evidence="10">
    <location>
        <begin position="6"/>
        <end position="25"/>
    </location>
</feature>
<evidence type="ECO:0000256" key="2">
    <source>
        <dbReference type="ARBA" id="ARBA00010617"/>
    </source>
</evidence>
<accession>A0A6A7C3M6</accession>
<evidence type="ECO:0000256" key="10">
    <source>
        <dbReference type="SAM" id="Phobius"/>
    </source>
</evidence>
<keyword evidence="10" id="KW-1133">Transmembrane helix</keyword>
<keyword evidence="5 9" id="KW-0560">Oxidoreductase</keyword>
<dbReference type="CDD" id="cd11063">
    <property type="entry name" value="CYP52"/>
    <property type="match status" value="1"/>
</dbReference>
<dbReference type="InterPro" id="IPR017972">
    <property type="entry name" value="Cyt_P450_CS"/>
</dbReference>
<dbReference type="PANTHER" id="PTHR24287">
    <property type="entry name" value="P450, PUTATIVE (EUROFUNG)-RELATED"/>
    <property type="match status" value="1"/>
</dbReference>
<evidence type="ECO:0000256" key="5">
    <source>
        <dbReference type="ARBA" id="ARBA00023002"/>
    </source>
</evidence>
<evidence type="ECO:0000256" key="7">
    <source>
        <dbReference type="ARBA" id="ARBA00023033"/>
    </source>
</evidence>
<dbReference type="PRINTS" id="PR00464">
    <property type="entry name" value="EP450II"/>
</dbReference>
<dbReference type="PRINTS" id="PR00385">
    <property type="entry name" value="P450"/>
</dbReference>
<gene>
    <name evidence="11" type="ORF">K470DRAFT_256931</name>
</gene>
<protein>
    <submittedName>
        <fullName evidence="11">Putative P450 monooxygenase</fullName>
    </submittedName>
</protein>
<dbReference type="InterPro" id="IPR002974">
    <property type="entry name" value="Cyt_P450_E_CYP52_ascomycetes"/>
</dbReference>
<evidence type="ECO:0000256" key="1">
    <source>
        <dbReference type="ARBA" id="ARBA00001971"/>
    </source>
</evidence>
<keyword evidence="3 8" id="KW-0349">Heme</keyword>
<evidence type="ECO:0000256" key="4">
    <source>
        <dbReference type="ARBA" id="ARBA00022723"/>
    </source>
</evidence>
<dbReference type="PRINTS" id="PR01239">
    <property type="entry name" value="EP450IICYP52"/>
</dbReference>
<dbReference type="GO" id="GO:0020037">
    <property type="term" value="F:heme binding"/>
    <property type="evidence" value="ECO:0007669"/>
    <property type="project" value="InterPro"/>
</dbReference>
<organism evidence="11 12">
    <name type="scientific">Piedraia hortae CBS 480.64</name>
    <dbReference type="NCBI Taxonomy" id="1314780"/>
    <lineage>
        <taxon>Eukaryota</taxon>
        <taxon>Fungi</taxon>
        <taxon>Dikarya</taxon>
        <taxon>Ascomycota</taxon>
        <taxon>Pezizomycotina</taxon>
        <taxon>Dothideomycetes</taxon>
        <taxon>Dothideomycetidae</taxon>
        <taxon>Capnodiales</taxon>
        <taxon>Piedraiaceae</taxon>
        <taxon>Piedraia</taxon>
    </lineage>
</organism>
<dbReference type="InterPro" id="IPR001128">
    <property type="entry name" value="Cyt_P450"/>
</dbReference>
<feature type="binding site" description="axial binding residue" evidence="8">
    <location>
        <position position="448"/>
    </location>
    <ligand>
        <name>heme</name>
        <dbReference type="ChEBI" id="CHEBI:30413"/>
    </ligand>
    <ligandPart>
        <name>Fe</name>
        <dbReference type="ChEBI" id="CHEBI:18248"/>
    </ligandPart>
</feature>
<comment type="similarity">
    <text evidence="2 9">Belongs to the cytochrome P450 family.</text>
</comment>
<keyword evidence="10" id="KW-0812">Transmembrane</keyword>
<evidence type="ECO:0000256" key="6">
    <source>
        <dbReference type="ARBA" id="ARBA00023004"/>
    </source>
</evidence>
<dbReference type="SUPFAM" id="SSF48264">
    <property type="entry name" value="Cytochrome P450"/>
    <property type="match status" value="1"/>
</dbReference>
<evidence type="ECO:0000313" key="12">
    <source>
        <dbReference type="Proteomes" id="UP000799421"/>
    </source>
</evidence>
<keyword evidence="6 8" id="KW-0408">Iron</keyword>
<dbReference type="GO" id="GO:0005506">
    <property type="term" value="F:iron ion binding"/>
    <property type="evidence" value="ECO:0007669"/>
    <property type="project" value="InterPro"/>
</dbReference>
<comment type="cofactor">
    <cofactor evidence="1 8">
        <name>heme</name>
        <dbReference type="ChEBI" id="CHEBI:30413"/>
    </cofactor>
</comment>
<keyword evidence="12" id="KW-1185">Reference proteome</keyword>
<dbReference type="InterPro" id="IPR047146">
    <property type="entry name" value="Cyt_P450_E_CYP52_fungi"/>
</dbReference>
<dbReference type="EMBL" id="MU005972">
    <property type="protein sequence ID" value="KAF2861565.1"/>
    <property type="molecule type" value="Genomic_DNA"/>
</dbReference>
<evidence type="ECO:0000256" key="8">
    <source>
        <dbReference type="PIRSR" id="PIRSR602402-1"/>
    </source>
</evidence>
<evidence type="ECO:0000313" key="11">
    <source>
        <dbReference type="EMBL" id="KAF2861565.1"/>
    </source>
</evidence>
<dbReference type="OrthoDB" id="1470350at2759"/>
<dbReference type="Proteomes" id="UP000799421">
    <property type="component" value="Unassembled WGS sequence"/>
</dbReference>
<evidence type="ECO:0000256" key="9">
    <source>
        <dbReference type="RuleBase" id="RU000461"/>
    </source>
</evidence>
<dbReference type="Gene3D" id="1.10.630.10">
    <property type="entry name" value="Cytochrome P450"/>
    <property type="match status" value="1"/>
</dbReference>
<dbReference type="InterPro" id="IPR036396">
    <property type="entry name" value="Cyt_P450_sf"/>
</dbReference>
<keyword evidence="10" id="KW-0472">Membrane</keyword>
<proteinExistence type="inferred from homology"/>
<reference evidence="11" key="1">
    <citation type="journal article" date="2020" name="Stud. Mycol.">
        <title>101 Dothideomycetes genomes: a test case for predicting lifestyles and emergence of pathogens.</title>
        <authorList>
            <person name="Haridas S."/>
            <person name="Albert R."/>
            <person name="Binder M."/>
            <person name="Bloem J."/>
            <person name="Labutti K."/>
            <person name="Salamov A."/>
            <person name="Andreopoulos B."/>
            <person name="Baker S."/>
            <person name="Barry K."/>
            <person name="Bills G."/>
            <person name="Bluhm B."/>
            <person name="Cannon C."/>
            <person name="Castanera R."/>
            <person name="Culley D."/>
            <person name="Daum C."/>
            <person name="Ezra D."/>
            <person name="Gonzalez J."/>
            <person name="Henrissat B."/>
            <person name="Kuo A."/>
            <person name="Liang C."/>
            <person name="Lipzen A."/>
            <person name="Lutzoni F."/>
            <person name="Magnuson J."/>
            <person name="Mondo S."/>
            <person name="Nolan M."/>
            <person name="Ohm R."/>
            <person name="Pangilinan J."/>
            <person name="Park H.-J."/>
            <person name="Ramirez L."/>
            <person name="Alfaro M."/>
            <person name="Sun H."/>
            <person name="Tritt A."/>
            <person name="Yoshinaga Y."/>
            <person name="Zwiers L.-H."/>
            <person name="Turgeon B."/>
            <person name="Goodwin S."/>
            <person name="Spatafora J."/>
            <person name="Crous P."/>
            <person name="Grigoriev I."/>
        </authorList>
    </citation>
    <scope>NUCLEOTIDE SEQUENCE</scope>
    <source>
        <strain evidence="11">CBS 480.64</strain>
    </source>
</reference>
<dbReference type="InterPro" id="IPR002402">
    <property type="entry name" value="Cyt_P450_E_grp-II"/>
</dbReference>
<keyword evidence="4 8" id="KW-0479">Metal-binding</keyword>
<evidence type="ECO:0000256" key="3">
    <source>
        <dbReference type="ARBA" id="ARBA00022617"/>
    </source>
</evidence>
<dbReference type="PANTHER" id="PTHR24287:SF1">
    <property type="entry name" value="P450, PUTATIVE (EUROFUNG)-RELATED"/>
    <property type="match status" value="1"/>
</dbReference>
<keyword evidence="7 9" id="KW-0503">Monooxygenase</keyword>
<dbReference type="AlphaFoldDB" id="A0A6A7C3M6"/>